<evidence type="ECO:0000256" key="1">
    <source>
        <dbReference type="SAM" id="Phobius"/>
    </source>
</evidence>
<proteinExistence type="predicted"/>
<keyword evidence="1" id="KW-1133">Transmembrane helix</keyword>
<dbReference type="RefSeq" id="WP_188876995.1">
    <property type="nucleotide sequence ID" value="NZ_BMOQ01000002.1"/>
</dbReference>
<gene>
    <name evidence="2" type="ORF">GCM10009021_05500</name>
</gene>
<comment type="caution">
    <text evidence="2">The sequence shown here is derived from an EMBL/GenBank/DDBJ whole genome shotgun (WGS) entry which is preliminary data.</text>
</comment>
<accession>A0A830G8J1</accession>
<dbReference type="EMBL" id="BMOQ01000002">
    <property type="protein sequence ID" value="GGN08985.1"/>
    <property type="molecule type" value="Genomic_DNA"/>
</dbReference>
<organism evidence="2 3">
    <name type="scientific">Halarchaeum nitratireducens</name>
    <dbReference type="NCBI Taxonomy" id="489913"/>
    <lineage>
        <taxon>Archaea</taxon>
        <taxon>Methanobacteriati</taxon>
        <taxon>Methanobacteriota</taxon>
        <taxon>Stenosarchaea group</taxon>
        <taxon>Halobacteria</taxon>
        <taxon>Halobacteriales</taxon>
        <taxon>Halobacteriaceae</taxon>
    </lineage>
</organism>
<feature type="transmembrane region" description="Helical" evidence="1">
    <location>
        <begin position="32"/>
        <end position="48"/>
    </location>
</feature>
<keyword evidence="3" id="KW-1185">Reference proteome</keyword>
<sequence length="116" mass="12239">MPALHRSPPIVGVAAAVLVGGVVHYWFADPALSVAVGLLYFAIGYFRVRYGRIDTSLRGLGRRATVVGFLGLLGVSLVLVESGRQFGLGDLETYLFVLVLVGASVFFATVAAVQDA</sequence>
<keyword evidence="1" id="KW-0812">Transmembrane</keyword>
<dbReference type="Proteomes" id="UP000608850">
    <property type="component" value="Unassembled WGS sequence"/>
</dbReference>
<reference evidence="2 3" key="1">
    <citation type="journal article" date="2019" name="Int. J. Syst. Evol. Microbiol.">
        <title>The Global Catalogue of Microorganisms (GCM) 10K type strain sequencing project: providing services to taxonomists for standard genome sequencing and annotation.</title>
        <authorList>
            <consortium name="The Broad Institute Genomics Platform"/>
            <consortium name="The Broad Institute Genome Sequencing Center for Infectious Disease"/>
            <person name="Wu L."/>
            <person name="Ma J."/>
        </authorList>
    </citation>
    <scope>NUCLEOTIDE SEQUENCE [LARGE SCALE GENOMIC DNA]</scope>
    <source>
        <strain evidence="2 3">JCM 16331</strain>
    </source>
</reference>
<evidence type="ECO:0000313" key="3">
    <source>
        <dbReference type="Proteomes" id="UP000608850"/>
    </source>
</evidence>
<dbReference type="OrthoDB" id="269947at2157"/>
<evidence type="ECO:0000313" key="2">
    <source>
        <dbReference type="EMBL" id="GGN08985.1"/>
    </source>
</evidence>
<name>A0A830G8J1_9EURY</name>
<feature type="transmembrane region" description="Helical" evidence="1">
    <location>
        <begin position="60"/>
        <end position="81"/>
    </location>
</feature>
<protein>
    <submittedName>
        <fullName evidence="2">Uncharacterized protein</fullName>
    </submittedName>
</protein>
<feature type="transmembrane region" description="Helical" evidence="1">
    <location>
        <begin position="93"/>
        <end position="113"/>
    </location>
</feature>
<feature type="transmembrane region" description="Helical" evidence="1">
    <location>
        <begin position="7"/>
        <end position="26"/>
    </location>
</feature>
<keyword evidence="1" id="KW-0472">Membrane</keyword>
<dbReference type="AlphaFoldDB" id="A0A830G8J1"/>